<protein>
    <submittedName>
        <fullName evidence="1">Uncharacterized protein</fullName>
    </submittedName>
</protein>
<dbReference type="AlphaFoldDB" id="A0A8T1UED4"/>
<name>A0A8T1UED4_9STRA</name>
<dbReference type="EMBL" id="JAENGZ010000500">
    <property type="protein sequence ID" value="KAG6958238.1"/>
    <property type="molecule type" value="Genomic_DNA"/>
</dbReference>
<accession>A0A8T1UED4</accession>
<evidence type="ECO:0000313" key="1">
    <source>
        <dbReference type="EMBL" id="KAG6958238.1"/>
    </source>
</evidence>
<reference evidence="1" key="1">
    <citation type="submission" date="2021-01" db="EMBL/GenBank/DDBJ databases">
        <title>Phytophthora aleatoria, a newly-described species from Pinus radiata is distinct from Phytophthora cactorum isolates based on comparative genomics.</title>
        <authorList>
            <person name="Mcdougal R."/>
            <person name="Panda P."/>
            <person name="Williams N."/>
            <person name="Studholme D.J."/>
        </authorList>
    </citation>
    <scope>NUCLEOTIDE SEQUENCE</scope>
    <source>
        <strain evidence="1">NZFS 3830</strain>
    </source>
</reference>
<organism evidence="1 2">
    <name type="scientific">Phytophthora cactorum</name>
    <dbReference type="NCBI Taxonomy" id="29920"/>
    <lineage>
        <taxon>Eukaryota</taxon>
        <taxon>Sar</taxon>
        <taxon>Stramenopiles</taxon>
        <taxon>Oomycota</taxon>
        <taxon>Peronosporomycetes</taxon>
        <taxon>Peronosporales</taxon>
        <taxon>Peronosporaceae</taxon>
        <taxon>Phytophthora</taxon>
    </lineage>
</organism>
<sequence>MFIRARRGMMPWLIIMQYPMAHSNLYIPIGSFKCQRGIAFQVGRQGSYSVERLESFDVMYASSPRSLCNGRERQSHGLQS</sequence>
<gene>
    <name evidence="1" type="ORF">JG687_00009516</name>
</gene>
<comment type="caution">
    <text evidence="1">The sequence shown here is derived from an EMBL/GenBank/DDBJ whole genome shotgun (WGS) entry which is preliminary data.</text>
</comment>
<dbReference type="Proteomes" id="UP000688947">
    <property type="component" value="Unassembled WGS sequence"/>
</dbReference>
<evidence type="ECO:0000313" key="2">
    <source>
        <dbReference type="Proteomes" id="UP000688947"/>
    </source>
</evidence>
<proteinExistence type="predicted"/>